<dbReference type="AlphaFoldDB" id="A0A7D7T5J3"/>
<dbReference type="Pfam" id="PF06821">
    <property type="entry name" value="Ser_hydrolase"/>
    <property type="match status" value="1"/>
</dbReference>
<gene>
    <name evidence="1" type="ORF">H3L94_10465</name>
</gene>
<dbReference type="KEGG" id="nsg:H3L94_10465"/>
<evidence type="ECO:0000313" key="2">
    <source>
        <dbReference type="Proteomes" id="UP000514752"/>
    </source>
</evidence>
<dbReference type="InterPro" id="IPR029058">
    <property type="entry name" value="AB_hydrolase_fold"/>
</dbReference>
<dbReference type="GO" id="GO:0016787">
    <property type="term" value="F:hydrolase activity"/>
    <property type="evidence" value="ECO:0007669"/>
    <property type="project" value="UniProtKB-KW"/>
</dbReference>
<organism evidence="1 2">
    <name type="scientific">Neisseria shayeganii</name>
    <dbReference type="NCBI Taxonomy" id="607712"/>
    <lineage>
        <taxon>Bacteria</taxon>
        <taxon>Pseudomonadati</taxon>
        <taxon>Pseudomonadota</taxon>
        <taxon>Betaproteobacteria</taxon>
        <taxon>Neisseriales</taxon>
        <taxon>Neisseriaceae</taxon>
        <taxon>Neisseria</taxon>
    </lineage>
</organism>
<proteinExistence type="predicted"/>
<dbReference type="EMBL" id="CP059567">
    <property type="protein sequence ID" value="QMT40253.1"/>
    <property type="molecule type" value="Genomic_DNA"/>
</dbReference>
<evidence type="ECO:0000313" key="1">
    <source>
        <dbReference type="EMBL" id="QMT40253.1"/>
    </source>
</evidence>
<dbReference type="Proteomes" id="UP000514752">
    <property type="component" value="Chromosome"/>
</dbReference>
<protein>
    <submittedName>
        <fullName evidence="1">Alpha/beta hydrolase</fullName>
    </submittedName>
</protein>
<accession>A0A7D7T5J3</accession>
<dbReference type="RefSeq" id="WP_182121952.1">
    <property type="nucleotide sequence ID" value="NZ_CP059567.1"/>
</dbReference>
<dbReference type="Gene3D" id="3.40.50.1820">
    <property type="entry name" value="alpha/beta hydrolase"/>
    <property type="match status" value="1"/>
</dbReference>
<name>A0A7D7T5J3_9NEIS</name>
<reference evidence="1 2" key="1">
    <citation type="submission" date="2020-07" db="EMBL/GenBank/DDBJ databases">
        <title>Genomic diversity of species in the Neisseriaceae family.</title>
        <authorList>
            <person name="Vincent A.T."/>
            <person name="Bernet E."/>
            <person name="Veyrier F.J."/>
        </authorList>
    </citation>
    <scope>NUCLEOTIDE SEQUENCE [LARGE SCALE GENOMIC DNA]</scope>
    <source>
        <strain evidence="1 2">DSM 22244</strain>
    </source>
</reference>
<dbReference type="InterPro" id="IPR010662">
    <property type="entry name" value="RBBP9/YdeN"/>
</dbReference>
<sequence length="175" mass="19456">MPTDDLTLFLLRDADEPEMWIDRWAVSYPLVQTLACRRSDGIALWQRQVQQAWDGISGQVMAVAHGAGVSALMAWQYRSSLLDQRRIRGMILVSPLPDACPDDAEHTFLRSRANCPAALVLGRAGSSPRGTETWAADAAARWGARLLHAPQPGRLNTPLHGWQWGMKLMQEMLLA</sequence>
<keyword evidence="1" id="KW-0378">Hydrolase</keyword>